<evidence type="ECO:0000313" key="2">
    <source>
        <dbReference type="Proteomes" id="UP001168972"/>
    </source>
</evidence>
<evidence type="ECO:0000313" key="1">
    <source>
        <dbReference type="EMBL" id="KAK0175030.1"/>
    </source>
</evidence>
<accession>A0AA39KV88</accession>
<reference evidence="1" key="1">
    <citation type="journal article" date="2023" name="bioRxiv">
        <title>Scaffold-level genome assemblies of two parasitoid biocontrol wasps reveal the parthenogenesis mechanism and an associated novel virus.</title>
        <authorList>
            <person name="Inwood S."/>
            <person name="Skelly J."/>
            <person name="Guhlin J."/>
            <person name="Harrop T."/>
            <person name="Goldson S."/>
            <person name="Dearden P."/>
        </authorList>
    </citation>
    <scope>NUCLEOTIDE SEQUENCE</scope>
    <source>
        <strain evidence="1">Lincoln</strain>
        <tissue evidence="1">Whole body</tissue>
    </source>
</reference>
<dbReference type="Proteomes" id="UP001168972">
    <property type="component" value="Unassembled WGS sequence"/>
</dbReference>
<name>A0AA39KV88_MICHY</name>
<comment type="caution">
    <text evidence="1">The sequence shown here is derived from an EMBL/GenBank/DDBJ whole genome shotgun (WGS) entry which is preliminary data.</text>
</comment>
<sequence length="324" mass="36719">MCLFNVIAEQVDTEPNKLKQSTLSIMEKNKEVLAKQVADITRLEMYQSDNLLYGGAQYNGTNPDQAKDFIINSNSRKGFNKDNPAHSDFHVPIKGSVIDQLNAVSDVTGKRVEVYDHKGNLKYIIGGDKKEGEPIKLQYNKPKGNTSDEYFSKLGNNDRYRLHDPTDMTFYKIINEQVGSNDPDKLKSAVSLKMNETIIPKDARCIENQSRKRNKTGYASADEQAFVTHYALQTESAIKAIDKLNQYNDTINNTEEFTRQEVHISAAELNLPRTAYGGLWRKGEIKCTWPVTDVTLVLQHYPGQQNNPKARVHIQTNFPRPPPI</sequence>
<dbReference type="EMBL" id="JAQQBR010000005">
    <property type="protein sequence ID" value="KAK0175030.1"/>
    <property type="molecule type" value="Genomic_DNA"/>
</dbReference>
<organism evidence="1 2">
    <name type="scientific">Microctonus hyperodae</name>
    <name type="common">Parasitoid wasp</name>
    <dbReference type="NCBI Taxonomy" id="165561"/>
    <lineage>
        <taxon>Eukaryota</taxon>
        <taxon>Metazoa</taxon>
        <taxon>Ecdysozoa</taxon>
        <taxon>Arthropoda</taxon>
        <taxon>Hexapoda</taxon>
        <taxon>Insecta</taxon>
        <taxon>Pterygota</taxon>
        <taxon>Neoptera</taxon>
        <taxon>Endopterygota</taxon>
        <taxon>Hymenoptera</taxon>
        <taxon>Apocrita</taxon>
        <taxon>Ichneumonoidea</taxon>
        <taxon>Braconidae</taxon>
        <taxon>Euphorinae</taxon>
        <taxon>Microctonus</taxon>
    </lineage>
</organism>
<dbReference type="AlphaFoldDB" id="A0AA39KV88"/>
<protein>
    <submittedName>
        <fullName evidence="1">Uncharacterized protein</fullName>
    </submittedName>
</protein>
<gene>
    <name evidence="1" type="ORF">PV327_008815</name>
</gene>
<keyword evidence="2" id="KW-1185">Reference proteome</keyword>
<proteinExistence type="predicted"/>
<reference evidence="1" key="2">
    <citation type="submission" date="2023-03" db="EMBL/GenBank/DDBJ databases">
        <authorList>
            <person name="Inwood S.N."/>
            <person name="Skelly J.G."/>
            <person name="Guhlin J."/>
            <person name="Harrop T.W.R."/>
            <person name="Goldson S.G."/>
            <person name="Dearden P.K."/>
        </authorList>
    </citation>
    <scope>NUCLEOTIDE SEQUENCE</scope>
    <source>
        <strain evidence="1">Lincoln</strain>
        <tissue evidence="1">Whole body</tissue>
    </source>
</reference>